<evidence type="ECO:0000313" key="2">
    <source>
        <dbReference type="EMBL" id="SVE45264.1"/>
    </source>
</evidence>
<feature type="transmembrane region" description="Helical" evidence="1">
    <location>
        <begin position="30"/>
        <end position="51"/>
    </location>
</feature>
<dbReference type="AlphaFoldDB" id="A0A383DLR6"/>
<reference evidence="2" key="1">
    <citation type="submission" date="2018-05" db="EMBL/GenBank/DDBJ databases">
        <authorList>
            <person name="Lanie J.A."/>
            <person name="Ng W.-L."/>
            <person name="Kazmierczak K.M."/>
            <person name="Andrzejewski T.M."/>
            <person name="Davidsen T.M."/>
            <person name="Wayne K.J."/>
            <person name="Tettelin H."/>
            <person name="Glass J.I."/>
            <person name="Rusch D."/>
            <person name="Podicherti R."/>
            <person name="Tsui H.-C.T."/>
            <person name="Winkler M.E."/>
        </authorList>
    </citation>
    <scope>NUCLEOTIDE SEQUENCE</scope>
</reference>
<gene>
    <name evidence="2" type="ORF">METZ01_LOCUS498118</name>
</gene>
<sequence length="195" mass="22017">MTTIAWLAQIYVTQRVATEDVDTITLDAPLVPIDTVSVAVLGGLLLMGFIFREWKRQRTEGCSLIGGPARDRPDFSPGAMRYLRNFEVDAKVVVASLVRLAAKGRITVRMVGDGIDVTRLENPPEVELTRDEKLVFDKFLGGEDYVDLSNLWGEWCSDTLKALEFYYEEAYGRHHKEPNKPFVYHVALGVFVFLC</sequence>
<organism evidence="2">
    <name type="scientific">marine metagenome</name>
    <dbReference type="NCBI Taxonomy" id="408172"/>
    <lineage>
        <taxon>unclassified sequences</taxon>
        <taxon>metagenomes</taxon>
        <taxon>ecological metagenomes</taxon>
    </lineage>
</organism>
<proteinExistence type="predicted"/>
<keyword evidence="1" id="KW-0472">Membrane</keyword>
<keyword evidence="1" id="KW-0812">Transmembrane</keyword>
<feature type="non-terminal residue" evidence="2">
    <location>
        <position position="195"/>
    </location>
</feature>
<evidence type="ECO:0000256" key="1">
    <source>
        <dbReference type="SAM" id="Phobius"/>
    </source>
</evidence>
<dbReference type="EMBL" id="UINC01218299">
    <property type="protein sequence ID" value="SVE45264.1"/>
    <property type="molecule type" value="Genomic_DNA"/>
</dbReference>
<keyword evidence="1" id="KW-1133">Transmembrane helix</keyword>
<protein>
    <submittedName>
        <fullName evidence="2">Uncharacterized protein</fullName>
    </submittedName>
</protein>
<name>A0A383DLR6_9ZZZZ</name>
<accession>A0A383DLR6</accession>